<evidence type="ECO:0000313" key="2">
    <source>
        <dbReference type="EMBL" id="MCE3217023.1"/>
    </source>
</evidence>
<evidence type="ECO:0000313" key="3">
    <source>
        <dbReference type="Proteomes" id="UP000823775"/>
    </source>
</evidence>
<accession>A0ABS8WY78</accession>
<feature type="transmembrane region" description="Helical" evidence="1">
    <location>
        <begin position="29"/>
        <end position="54"/>
    </location>
</feature>
<keyword evidence="1" id="KW-0812">Transmembrane</keyword>
<sequence length="104" mass="11630">MLTGYGKAWKSGTFHHDLSLRLTYLKEEIFLSVGVVAPLLQYLFINLMIMIMLLSEVPSIQVLLDKNAQPPEFFLEPDGLVEGCSKEKLCGHADAEEQSVATFL</sequence>
<evidence type="ECO:0000256" key="1">
    <source>
        <dbReference type="SAM" id="Phobius"/>
    </source>
</evidence>
<name>A0ABS8WY78_DATST</name>
<proteinExistence type="predicted"/>
<keyword evidence="1" id="KW-0472">Membrane</keyword>
<comment type="caution">
    <text evidence="2">The sequence shown here is derived from an EMBL/GenBank/DDBJ whole genome shotgun (WGS) entry which is preliminary data.</text>
</comment>
<gene>
    <name evidence="2" type="ORF">HAX54_010073</name>
</gene>
<reference evidence="2 3" key="1">
    <citation type="journal article" date="2021" name="BMC Genomics">
        <title>Datura genome reveals duplications of psychoactive alkaloid biosynthetic genes and high mutation rate following tissue culture.</title>
        <authorList>
            <person name="Rajewski A."/>
            <person name="Carter-House D."/>
            <person name="Stajich J."/>
            <person name="Litt A."/>
        </authorList>
    </citation>
    <scope>NUCLEOTIDE SEQUENCE [LARGE SCALE GENOMIC DNA]</scope>
    <source>
        <strain evidence="2">AR-01</strain>
    </source>
</reference>
<dbReference type="EMBL" id="JACEIK010015497">
    <property type="protein sequence ID" value="MCE3217023.1"/>
    <property type="molecule type" value="Genomic_DNA"/>
</dbReference>
<keyword evidence="3" id="KW-1185">Reference proteome</keyword>
<keyword evidence="1" id="KW-1133">Transmembrane helix</keyword>
<protein>
    <submittedName>
        <fullName evidence="2">Uncharacterized protein</fullName>
    </submittedName>
</protein>
<dbReference type="Proteomes" id="UP000823775">
    <property type="component" value="Unassembled WGS sequence"/>
</dbReference>
<organism evidence="2 3">
    <name type="scientific">Datura stramonium</name>
    <name type="common">Jimsonweed</name>
    <name type="synonym">Common thornapple</name>
    <dbReference type="NCBI Taxonomy" id="4076"/>
    <lineage>
        <taxon>Eukaryota</taxon>
        <taxon>Viridiplantae</taxon>
        <taxon>Streptophyta</taxon>
        <taxon>Embryophyta</taxon>
        <taxon>Tracheophyta</taxon>
        <taxon>Spermatophyta</taxon>
        <taxon>Magnoliopsida</taxon>
        <taxon>eudicotyledons</taxon>
        <taxon>Gunneridae</taxon>
        <taxon>Pentapetalae</taxon>
        <taxon>asterids</taxon>
        <taxon>lamiids</taxon>
        <taxon>Solanales</taxon>
        <taxon>Solanaceae</taxon>
        <taxon>Solanoideae</taxon>
        <taxon>Datureae</taxon>
        <taxon>Datura</taxon>
    </lineage>
</organism>